<dbReference type="Proteomes" id="UP000612352">
    <property type="component" value="Unassembled WGS sequence"/>
</dbReference>
<dbReference type="PANTHER" id="PTHR30055">
    <property type="entry name" value="HTH-TYPE TRANSCRIPTIONAL REGULATOR RUTR"/>
    <property type="match status" value="1"/>
</dbReference>
<feature type="compositionally biased region" description="Low complexity" evidence="5">
    <location>
        <begin position="182"/>
        <end position="196"/>
    </location>
</feature>
<keyword evidence="3" id="KW-0804">Transcription</keyword>
<keyword evidence="1" id="KW-0805">Transcription regulation</keyword>
<evidence type="ECO:0000256" key="2">
    <source>
        <dbReference type="ARBA" id="ARBA00023125"/>
    </source>
</evidence>
<dbReference type="InterPro" id="IPR050109">
    <property type="entry name" value="HTH-type_TetR-like_transc_reg"/>
</dbReference>
<reference evidence="7 8" key="1">
    <citation type="submission" date="2020-12" db="EMBL/GenBank/DDBJ databases">
        <title>Brachybacterium sp. MASK1Z-5, whole genome shotgun sequence.</title>
        <authorList>
            <person name="Tuo L."/>
        </authorList>
    </citation>
    <scope>NUCLEOTIDE SEQUENCE [LARGE SCALE GENOMIC DNA]</scope>
    <source>
        <strain evidence="7 8">MASK1Z-5</strain>
    </source>
</reference>
<dbReference type="PANTHER" id="PTHR30055:SF238">
    <property type="entry name" value="MYCOFACTOCIN BIOSYNTHESIS TRANSCRIPTIONAL REGULATOR MFTR-RELATED"/>
    <property type="match status" value="1"/>
</dbReference>
<accession>A0ABS1B9K8</accession>
<dbReference type="InterPro" id="IPR001647">
    <property type="entry name" value="HTH_TetR"/>
</dbReference>
<evidence type="ECO:0000313" key="7">
    <source>
        <dbReference type="EMBL" id="MBK0331344.1"/>
    </source>
</evidence>
<dbReference type="InterPro" id="IPR009057">
    <property type="entry name" value="Homeodomain-like_sf"/>
</dbReference>
<evidence type="ECO:0000256" key="5">
    <source>
        <dbReference type="SAM" id="MobiDB-lite"/>
    </source>
</evidence>
<keyword evidence="8" id="KW-1185">Reference proteome</keyword>
<feature type="region of interest" description="Disordered" evidence="5">
    <location>
        <begin position="169"/>
        <end position="196"/>
    </location>
</feature>
<feature type="region of interest" description="Disordered" evidence="5">
    <location>
        <begin position="1"/>
        <end position="33"/>
    </location>
</feature>
<dbReference type="InterPro" id="IPR023772">
    <property type="entry name" value="DNA-bd_HTH_TetR-type_CS"/>
</dbReference>
<evidence type="ECO:0000256" key="4">
    <source>
        <dbReference type="PROSITE-ProRule" id="PRU00335"/>
    </source>
</evidence>
<dbReference type="RefSeq" id="WP_200501965.1">
    <property type="nucleotide sequence ID" value="NZ_JAEDAJ010000003.1"/>
</dbReference>
<evidence type="ECO:0000259" key="6">
    <source>
        <dbReference type="PROSITE" id="PS50977"/>
    </source>
</evidence>
<name>A0ABS1B9K8_9MICO</name>
<dbReference type="PROSITE" id="PS01081">
    <property type="entry name" value="HTH_TETR_1"/>
    <property type="match status" value="1"/>
</dbReference>
<protein>
    <submittedName>
        <fullName evidence="7">TetR family transcriptional regulator</fullName>
    </submittedName>
</protein>
<dbReference type="PROSITE" id="PS50977">
    <property type="entry name" value="HTH_TETR_2"/>
    <property type="match status" value="1"/>
</dbReference>
<dbReference type="Pfam" id="PF00440">
    <property type="entry name" value="TetR_N"/>
    <property type="match status" value="1"/>
</dbReference>
<dbReference type="Gene3D" id="1.10.357.10">
    <property type="entry name" value="Tetracycline Repressor, domain 2"/>
    <property type="match status" value="1"/>
</dbReference>
<feature type="DNA-binding region" description="H-T-H motif" evidence="4">
    <location>
        <begin position="56"/>
        <end position="75"/>
    </location>
</feature>
<evidence type="ECO:0000256" key="1">
    <source>
        <dbReference type="ARBA" id="ARBA00023015"/>
    </source>
</evidence>
<organism evidence="7 8">
    <name type="scientific">Brachybacterium halotolerans</name>
    <dbReference type="NCBI Taxonomy" id="2795215"/>
    <lineage>
        <taxon>Bacteria</taxon>
        <taxon>Bacillati</taxon>
        <taxon>Actinomycetota</taxon>
        <taxon>Actinomycetes</taxon>
        <taxon>Micrococcales</taxon>
        <taxon>Dermabacteraceae</taxon>
        <taxon>Brachybacterium</taxon>
    </lineage>
</organism>
<gene>
    <name evidence="7" type="ORF">I8D64_08005</name>
</gene>
<dbReference type="SUPFAM" id="SSF46689">
    <property type="entry name" value="Homeodomain-like"/>
    <property type="match status" value="1"/>
</dbReference>
<feature type="domain" description="HTH tetR-type" evidence="6">
    <location>
        <begin position="33"/>
        <end position="93"/>
    </location>
</feature>
<proteinExistence type="predicted"/>
<dbReference type="EMBL" id="JAEDAJ010000003">
    <property type="protein sequence ID" value="MBK0331344.1"/>
    <property type="molecule type" value="Genomic_DNA"/>
</dbReference>
<evidence type="ECO:0000256" key="3">
    <source>
        <dbReference type="ARBA" id="ARBA00023163"/>
    </source>
</evidence>
<evidence type="ECO:0000313" key="8">
    <source>
        <dbReference type="Proteomes" id="UP000612352"/>
    </source>
</evidence>
<keyword evidence="2 4" id="KW-0238">DNA-binding</keyword>
<sequence length="255" mass="28095">MSPTDTQTPRDAEATADGSAATKKPGLRERKREELRRRIERAALELMLEHGFDDVTVEMICGSADVSRRTFFNYFGSKEAVVVGRDPGPLPEHLQEAFVDGPRGSILADLVRMLLAMMTTKPHDVDQNIWRARLELIRSDMTLAKAMADKVAAKNRDLEDLVARRIRKRYNASGTPPGRGGAASDAGPDPDGAGVPAADPAVEALITRQTGFIVAMWWGIARYAIQITVENPDIEDRELMESLLDTLTLIQEAEL</sequence>
<comment type="caution">
    <text evidence="7">The sequence shown here is derived from an EMBL/GenBank/DDBJ whole genome shotgun (WGS) entry which is preliminary data.</text>
</comment>
<dbReference type="PRINTS" id="PR00455">
    <property type="entry name" value="HTHTETR"/>
</dbReference>